<evidence type="ECO:0008006" key="4">
    <source>
        <dbReference type="Google" id="ProtNLM"/>
    </source>
</evidence>
<comment type="caution">
    <text evidence="2">The sequence shown here is derived from an EMBL/GenBank/DDBJ whole genome shotgun (WGS) entry which is preliminary data.</text>
</comment>
<evidence type="ECO:0000313" key="3">
    <source>
        <dbReference type="Proteomes" id="UP000706124"/>
    </source>
</evidence>
<dbReference type="AlphaFoldDB" id="A0A9P7ME71"/>
<evidence type="ECO:0000313" key="2">
    <source>
        <dbReference type="EMBL" id="KAG5941389.1"/>
    </source>
</evidence>
<dbReference type="EMBL" id="SRPO01000097">
    <property type="protein sequence ID" value="KAG5941389.1"/>
    <property type="molecule type" value="Genomic_DNA"/>
</dbReference>
<name>A0A9P7ME71_9HYPO</name>
<keyword evidence="3" id="KW-1185">Reference proteome</keyword>
<reference evidence="2 3" key="1">
    <citation type="journal article" date="2020" name="bioRxiv">
        <title>Whole genome comparisons of ergot fungi reveals the divergence and evolution of species within the genus Claviceps are the result of varying mechanisms driving genome evolution and host range expansion.</title>
        <authorList>
            <person name="Wyka S.A."/>
            <person name="Mondo S.J."/>
            <person name="Liu M."/>
            <person name="Dettman J."/>
            <person name="Nalam V."/>
            <person name="Broders K.D."/>
        </authorList>
    </citation>
    <scope>NUCLEOTIDE SEQUENCE [LARGE SCALE GENOMIC DNA]</scope>
    <source>
        <strain evidence="2 3">CCC 1485</strain>
    </source>
</reference>
<sequence>MHFLTLPLLCITWIASASATGLILPLYLYPSAEYNDGAANWKPVFAAASSSPSLPFLTVVNPFNGPGQSGQPGDADRNYITGVSQLNALRNIKTIGYVRTNYSKAPMQELKANMTIWKSWSSYKAANISIHGIFFDESAANLSYMREAADFARKLFGASATTVVCNFGTTAPEVYYDICDVVIAFESCLNCAMLPQYKGRETIRANVPKGRAGRAAVIVNSFKGRAYDGAVANEALLKRYAGDVKKEGVGWAYFCSAGYNDVRSRPATIGELAKDLRA</sequence>
<evidence type="ECO:0000256" key="1">
    <source>
        <dbReference type="SAM" id="SignalP"/>
    </source>
</evidence>
<dbReference type="OrthoDB" id="5342184at2759"/>
<keyword evidence="1" id="KW-0732">Signal</keyword>
<dbReference type="Proteomes" id="UP000706124">
    <property type="component" value="Unassembled WGS sequence"/>
</dbReference>
<dbReference type="InterPro" id="IPR021986">
    <property type="entry name" value="Spherulin4"/>
</dbReference>
<accession>A0A9P7ME71</accession>
<protein>
    <recommendedName>
        <fullName evidence="4">Spherulation-specific family 4</fullName>
    </recommendedName>
</protein>
<organism evidence="2 3">
    <name type="scientific">Claviceps pazoutovae</name>
    <dbReference type="NCBI Taxonomy" id="1649127"/>
    <lineage>
        <taxon>Eukaryota</taxon>
        <taxon>Fungi</taxon>
        <taxon>Dikarya</taxon>
        <taxon>Ascomycota</taxon>
        <taxon>Pezizomycotina</taxon>
        <taxon>Sordariomycetes</taxon>
        <taxon>Hypocreomycetidae</taxon>
        <taxon>Hypocreales</taxon>
        <taxon>Clavicipitaceae</taxon>
        <taxon>Claviceps</taxon>
    </lineage>
</organism>
<dbReference type="PANTHER" id="PTHR35040">
    <property type="match status" value="1"/>
</dbReference>
<feature type="chain" id="PRO_5040271630" description="Spherulation-specific family 4" evidence="1">
    <location>
        <begin position="20"/>
        <end position="278"/>
    </location>
</feature>
<gene>
    <name evidence="2" type="ORF">E4U60_007924</name>
</gene>
<proteinExistence type="predicted"/>
<dbReference type="PANTHER" id="PTHR35040:SF9">
    <property type="entry name" value="4-LIKE CELL SURFACE PROTEIN, PUTATIVE (AFU_ORTHOLOGUE AFUA_4G14080)-RELATED"/>
    <property type="match status" value="1"/>
</dbReference>
<feature type="signal peptide" evidence="1">
    <location>
        <begin position="1"/>
        <end position="19"/>
    </location>
</feature>
<dbReference type="Pfam" id="PF12138">
    <property type="entry name" value="Spherulin4"/>
    <property type="match status" value="1"/>
</dbReference>